<reference evidence="1" key="2">
    <citation type="submission" date="2021-10" db="EMBL/GenBank/DDBJ databases">
        <authorList>
            <person name="Piombo E."/>
        </authorList>
    </citation>
    <scope>NUCLEOTIDE SEQUENCE</scope>
</reference>
<reference evidence="1" key="1">
    <citation type="submission" date="2020-04" db="EMBL/GenBank/DDBJ databases">
        <authorList>
            <person name="Broberg M."/>
        </authorList>
    </citation>
    <scope>NUCLEOTIDE SEQUENCE</scope>
</reference>
<keyword evidence="2" id="KW-1185">Reference proteome</keyword>
<sequence>MTLIEQMSPRFNIGRICREPAEVPDAVVDGATDVDPSPNPNVVLEVAVRLSIEIGVIAAWLPGTLVEVDDVVGVGFDVGVADDDVTVLNLVFVVIDVSLDVEVGSGTETEE</sequence>
<protein>
    <submittedName>
        <fullName evidence="1">Uncharacterized protein</fullName>
    </submittedName>
</protein>
<accession>A0ACA9TPD1</accession>
<comment type="caution">
    <text evidence="1">The sequence shown here is derived from an EMBL/GenBank/DDBJ whole genome shotgun (WGS) entry which is preliminary data.</text>
</comment>
<organism evidence="1 2">
    <name type="scientific">Clonostachys rosea f. rosea IK726</name>
    <dbReference type="NCBI Taxonomy" id="1349383"/>
    <lineage>
        <taxon>Eukaryota</taxon>
        <taxon>Fungi</taxon>
        <taxon>Dikarya</taxon>
        <taxon>Ascomycota</taxon>
        <taxon>Pezizomycotina</taxon>
        <taxon>Sordariomycetes</taxon>
        <taxon>Hypocreomycetidae</taxon>
        <taxon>Hypocreales</taxon>
        <taxon>Bionectriaceae</taxon>
        <taxon>Clonostachys</taxon>
    </lineage>
</organism>
<proteinExistence type="predicted"/>
<gene>
    <name evidence="1" type="ORF">CRV2_00009569</name>
</gene>
<name>A0ACA9TPD1_BIOOC</name>
<dbReference type="EMBL" id="CADEHS020000006">
    <property type="protein sequence ID" value="CAG9942633.1"/>
    <property type="molecule type" value="Genomic_DNA"/>
</dbReference>
<evidence type="ECO:0000313" key="1">
    <source>
        <dbReference type="EMBL" id="CAG9942633.1"/>
    </source>
</evidence>
<evidence type="ECO:0000313" key="2">
    <source>
        <dbReference type="Proteomes" id="UP000836387"/>
    </source>
</evidence>
<dbReference type="Proteomes" id="UP000836387">
    <property type="component" value="Unassembled WGS sequence"/>
</dbReference>